<name>A0A2P2Q9U9_RHIMU</name>
<protein>
    <submittedName>
        <fullName evidence="1">Uncharacterized protein</fullName>
    </submittedName>
</protein>
<proteinExistence type="predicted"/>
<reference evidence="1" key="1">
    <citation type="submission" date="2018-02" db="EMBL/GenBank/DDBJ databases">
        <title>Rhizophora mucronata_Transcriptome.</title>
        <authorList>
            <person name="Meera S.P."/>
            <person name="Sreeshan A."/>
            <person name="Augustine A."/>
        </authorList>
    </citation>
    <scope>NUCLEOTIDE SEQUENCE</scope>
    <source>
        <tissue evidence="1">Leaf</tissue>
    </source>
</reference>
<dbReference type="EMBL" id="GGEC01083272">
    <property type="protein sequence ID" value="MBX63756.1"/>
    <property type="molecule type" value="Transcribed_RNA"/>
</dbReference>
<sequence length="44" mass="5359">MKLNIKFQNNTFQQVRLFKGQNSCFLTLQILFQIYQLRKFSSPF</sequence>
<organism evidence="1">
    <name type="scientific">Rhizophora mucronata</name>
    <name type="common">Asiatic mangrove</name>
    <dbReference type="NCBI Taxonomy" id="61149"/>
    <lineage>
        <taxon>Eukaryota</taxon>
        <taxon>Viridiplantae</taxon>
        <taxon>Streptophyta</taxon>
        <taxon>Embryophyta</taxon>
        <taxon>Tracheophyta</taxon>
        <taxon>Spermatophyta</taxon>
        <taxon>Magnoliopsida</taxon>
        <taxon>eudicotyledons</taxon>
        <taxon>Gunneridae</taxon>
        <taxon>Pentapetalae</taxon>
        <taxon>rosids</taxon>
        <taxon>fabids</taxon>
        <taxon>Malpighiales</taxon>
        <taxon>Rhizophoraceae</taxon>
        <taxon>Rhizophora</taxon>
    </lineage>
</organism>
<accession>A0A2P2Q9U9</accession>
<dbReference type="AlphaFoldDB" id="A0A2P2Q9U9"/>
<evidence type="ECO:0000313" key="1">
    <source>
        <dbReference type="EMBL" id="MBX63756.1"/>
    </source>
</evidence>